<dbReference type="AlphaFoldDB" id="A0A1Q5TCV4"/>
<evidence type="ECO:0000256" key="1">
    <source>
        <dbReference type="SAM" id="MobiDB-lite"/>
    </source>
</evidence>
<gene>
    <name evidence="2" type="ORF">PENSUB_9630</name>
</gene>
<name>A0A1Q5TCV4_9EURO</name>
<protein>
    <submittedName>
        <fullName evidence="2">Uncharacterized protein</fullName>
    </submittedName>
</protein>
<organism evidence="2 3">
    <name type="scientific">Penicillium subrubescens</name>
    <dbReference type="NCBI Taxonomy" id="1316194"/>
    <lineage>
        <taxon>Eukaryota</taxon>
        <taxon>Fungi</taxon>
        <taxon>Dikarya</taxon>
        <taxon>Ascomycota</taxon>
        <taxon>Pezizomycotina</taxon>
        <taxon>Eurotiomycetes</taxon>
        <taxon>Eurotiomycetidae</taxon>
        <taxon>Eurotiales</taxon>
        <taxon>Aspergillaceae</taxon>
        <taxon>Penicillium</taxon>
    </lineage>
</organism>
<accession>A0A1Q5TCV4</accession>
<proteinExistence type="predicted"/>
<keyword evidence="3" id="KW-1185">Reference proteome</keyword>
<dbReference type="Proteomes" id="UP000186955">
    <property type="component" value="Unassembled WGS sequence"/>
</dbReference>
<comment type="caution">
    <text evidence="2">The sequence shown here is derived from an EMBL/GenBank/DDBJ whole genome shotgun (WGS) entry which is preliminary data.</text>
</comment>
<evidence type="ECO:0000313" key="3">
    <source>
        <dbReference type="Proteomes" id="UP000186955"/>
    </source>
</evidence>
<sequence length="61" mass="7079">MDMNQYSRSSERQELFVTPSRRQNAEPISGHSEVDEAEDIRRNTLIFLNHGLSTILVLTQF</sequence>
<evidence type="ECO:0000313" key="2">
    <source>
        <dbReference type="EMBL" id="OKO98050.1"/>
    </source>
</evidence>
<reference evidence="2 3" key="1">
    <citation type="submission" date="2016-10" db="EMBL/GenBank/DDBJ databases">
        <title>Genome sequence of the ascomycete fungus Penicillium subrubescens.</title>
        <authorList>
            <person name="De Vries R.P."/>
            <person name="Peng M."/>
            <person name="Dilokpimol A."/>
            <person name="Hilden K."/>
            <person name="Makela M.R."/>
            <person name="Grigoriev I."/>
            <person name="Riley R."/>
            <person name="Granchi Z."/>
        </authorList>
    </citation>
    <scope>NUCLEOTIDE SEQUENCE [LARGE SCALE GENOMIC DNA]</scope>
    <source>
        <strain evidence="2 3">CBS 132785</strain>
    </source>
</reference>
<dbReference type="EMBL" id="MNBE01000682">
    <property type="protein sequence ID" value="OKO98050.1"/>
    <property type="molecule type" value="Genomic_DNA"/>
</dbReference>
<feature type="region of interest" description="Disordered" evidence="1">
    <location>
        <begin position="1"/>
        <end position="35"/>
    </location>
</feature>